<dbReference type="Gene3D" id="3.30.40.10">
    <property type="entry name" value="Zinc/RING finger domain, C3HC4 (zinc finger)"/>
    <property type="match status" value="1"/>
</dbReference>
<dbReference type="PROSITE" id="PS50089">
    <property type="entry name" value="ZF_RING_2"/>
    <property type="match status" value="1"/>
</dbReference>
<keyword evidence="8" id="KW-0539">Nucleus</keyword>
<dbReference type="PANTHER" id="PTHR12930:SF0">
    <property type="entry name" value="RING FINGER PROTEIN 113B"/>
    <property type="match status" value="1"/>
</dbReference>
<dbReference type="GO" id="GO:0005684">
    <property type="term" value="C:U2-type spliceosomal complex"/>
    <property type="evidence" value="ECO:0007669"/>
    <property type="project" value="EnsemblFungi"/>
</dbReference>
<proteinExistence type="inferred from homology"/>
<keyword evidence="5 7" id="KW-0863">Zinc-finger</keyword>
<keyword evidence="8" id="KW-0507">mRNA processing</keyword>
<evidence type="ECO:0000313" key="13">
    <source>
        <dbReference type="Proteomes" id="UP000094112"/>
    </source>
</evidence>
<keyword evidence="6 7" id="KW-0862">Zinc</keyword>
<dbReference type="GeneID" id="30198622"/>
<dbReference type="CDD" id="cd16539">
    <property type="entry name" value="RING-HC_RNF113A_B"/>
    <property type="match status" value="1"/>
</dbReference>
<evidence type="ECO:0000256" key="4">
    <source>
        <dbReference type="ARBA" id="ARBA00022723"/>
    </source>
</evidence>
<keyword evidence="4 7" id="KW-0479">Metal-binding</keyword>
<evidence type="ECO:0000259" key="10">
    <source>
        <dbReference type="PROSITE" id="PS50089"/>
    </source>
</evidence>
<dbReference type="SUPFAM" id="SSF90229">
    <property type="entry name" value="CCCH zinc finger"/>
    <property type="match status" value="1"/>
</dbReference>
<evidence type="ECO:0000256" key="2">
    <source>
        <dbReference type="ARBA" id="ARBA00009161"/>
    </source>
</evidence>
<feature type="domain" description="RING-type" evidence="10">
    <location>
        <begin position="205"/>
        <end position="242"/>
    </location>
</feature>
<evidence type="ECO:0000256" key="3">
    <source>
        <dbReference type="ARBA" id="ARBA00020647"/>
    </source>
</evidence>
<sequence length="262" mass="29741">MFKKRNVKGASRQKVIRRDSSGSSDDSDGEHVVTKKVKKSTPDPTITKQDPKESATEDKDTTLSRNEEATKVDALNQELIEKDRLRKAKESNGNDNEMINQDDGIYRGQANYTSFIKPTKGQAMDKIGPKKASSNIRSTTVFDFQRDICKDYKQTGFCGFGDSCKFLHARDDFKAGWKLNKDWDLESKDKESKIEKELQDIPFKCVICKSDYKNPVKTSCNHYFCEMCFLIRSRKNQNCFICGKNTNGVAAPAKNLQSILKS</sequence>
<dbReference type="SMART" id="SM00184">
    <property type="entry name" value="RING"/>
    <property type="match status" value="1"/>
</dbReference>
<dbReference type="InterPro" id="IPR000571">
    <property type="entry name" value="Znf_CCCH"/>
</dbReference>
<dbReference type="OrthoDB" id="25761at2759"/>
<keyword evidence="8" id="KW-0508">mRNA splicing</keyword>
<dbReference type="PROSITE" id="PS50103">
    <property type="entry name" value="ZF_C3H1"/>
    <property type="match status" value="1"/>
</dbReference>
<feature type="compositionally biased region" description="Basic and acidic residues" evidence="9">
    <location>
        <begin position="82"/>
        <end position="92"/>
    </location>
</feature>
<protein>
    <recommendedName>
        <fullName evidence="3 8">Pre-mRNA-splicing factor CWC24</fullName>
    </recommendedName>
</protein>
<dbReference type="SUPFAM" id="SSF57850">
    <property type="entry name" value="RING/U-box"/>
    <property type="match status" value="1"/>
</dbReference>
<evidence type="ECO:0000256" key="1">
    <source>
        <dbReference type="ARBA" id="ARBA00003777"/>
    </source>
</evidence>
<dbReference type="InterPro" id="IPR013083">
    <property type="entry name" value="Znf_RING/FYVE/PHD"/>
</dbReference>
<dbReference type="GO" id="GO:0003677">
    <property type="term" value="F:DNA binding"/>
    <property type="evidence" value="ECO:0007669"/>
    <property type="project" value="UniProtKB-UniRule"/>
</dbReference>
<dbReference type="PANTHER" id="PTHR12930">
    <property type="entry name" value="ZINC FINGER PROTEIN 183"/>
    <property type="match status" value="1"/>
</dbReference>
<dbReference type="EMBL" id="KV454208">
    <property type="protein sequence ID" value="ODQ62028.1"/>
    <property type="molecule type" value="Genomic_DNA"/>
</dbReference>
<feature type="domain" description="C3H1-type" evidence="11">
    <location>
        <begin position="143"/>
        <end position="171"/>
    </location>
</feature>
<accession>A0A1E3P9I4</accession>
<evidence type="ECO:0000313" key="12">
    <source>
        <dbReference type="EMBL" id="ODQ62028.1"/>
    </source>
</evidence>
<dbReference type="GO" id="GO:0000974">
    <property type="term" value="C:Prp19 complex"/>
    <property type="evidence" value="ECO:0007669"/>
    <property type="project" value="EnsemblFungi"/>
</dbReference>
<dbReference type="GO" id="GO:0008270">
    <property type="term" value="F:zinc ion binding"/>
    <property type="evidence" value="ECO:0007669"/>
    <property type="project" value="UniProtKB-KW"/>
</dbReference>
<dbReference type="RefSeq" id="XP_019041235.1">
    <property type="nucleotide sequence ID" value="XM_019181376.1"/>
</dbReference>
<comment type="subunit">
    <text evidence="8">Associated with the spliceosome.</text>
</comment>
<name>A0A1E3P9I4_WICAA</name>
<evidence type="ECO:0000259" key="11">
    <source>
        <dbReference type="PROSITE" id="PS50103"/>
    </source>
</evidence>
<feature type="compositionally biased region" description="Basic and acidic residues" evidence="9">
    <location>
        <begin position="49"/>
        <end position="71"/>
    </location>
</feature>
<dbReference type="AlphaFoldDB" id="A0A1E3P9I4"/>
<reference evidence="12 13" key="1">
    <citation type="journal article" date="2016" name="Proc. Natl. Acad. Sci. U.S.A.">
        <title>Comparative genomics of biotechnologically important yeasts.</title>
        <authorList>
            <person name="Riley R."/>
            <person name="Haridas S."/>
            <person name="Wolfe K.H."/>
            <person name="Lopes M.R."/>
            <person name="Hittinger C.T."/>
            <person name="Goeker M."/>
            <person name="Salamov A.A."/>
            <person name="Wisecaver J.H."/>
            <person name="Long T.M."/>
            <person name="Calvey C.H."/>
            <person name="Aerts A.L."/>
            <person name="Barry K.W."/>
            <person name="Choi C."/>
            <person name="Clum A."/>
            <person name="Coughlan A.Y."/>
            <person name="Deshpande S."/>
            <person name="Douglass A.P."/>
            <person name="Hanson S.J."/>
            <person name="Klenk H.-P."/>
            <person name="LaButti K.M."/>
            <person name="Lapidus A."/>
            <person name="Lindquist E.A."/>
            <person name="Lipzen A.M."/>
            <person name="Meier-Kolthoff J.P."/>
            <person name="Ohm R.A."/>
            <person name="Otillar R.P."/>
            <person name="Pangilinan J.L."/>
            <person name="Peng Y."/>
            <person name="Rokas A."/>
            <person name="Rosa C.A."/>
            <person name="Scheuner C."/>
            <person name="Sibirny A.A."/>
            <person name="Slot J.C."/>
            <person name="Stielow J.B."/>
            <person name="Sun H."/>
            <person name="Kurtzman C.P."/>
            <person name="Blackwell M."/>
            <person name="Grigoriev I.V."/>
            <person name="Jeffries T.W."/>
        </authorList>
    </citation>
    <scope>NUCLEOTIDE SEQUENCE [LARGE SCALE GENOMIC DNA]</scope>
    <source>
        <strain evidence="13">ATCC 58044 / CBS 1984 / NCYC 433 / NRRL Y-366-8</strain>
    </source>
</reference>
<dbReference type="GO" id="GO:0000349">
    <property type="term" value="P:generation of catalytic spliceosome for first transesterification step"/>
    <property type="evidence" value="ECO:0007669"/>
    <property type="project" value="EnsemblFungi"/>
</dbReference>
<keyword evidence="8" id="KW-0238">DNA-binding</keyword>
<gene>
    <name evidence="12" type="ORF">WICANDRAFT_27474</name>
</gene>
<keyword evidence="8" id="KW-0747">Spliceosome</keyword>
<feature type="region of interest" description="Disordered" evidence="9">
    <location>
        <begin position="82"/>
        <end position="101"/>
    </location>
</feature>
<evidence type="ECO:0000256" key="7">
    <source>
        <dbReference type="PROSITE-ProRule" id="PRU00723"/>
    </source>
</evidence>
<keyword evidence="13" id="KW-1185">Reference proteome</keyword>
<dbReference type="Pfam" id="PF13920">
    <property type="entry name" value="zf-C3HC4_3"/>
    <property type="match status" value="1"/>
</dbReference>
<evidence type="ECO:0000256" key="8">
    <source>
        <dbReference type="RuleBase" id="RU367110"/>
    </source>
</evidence>
<dbReference type="Pfam" id="PF00642">
    <property type="entry name" value="zf-CCCH"/>
    <property type="match status" value="1"/>
</dbReference>
<evidence type="ECO:0000256" key="6">
    <source>
        <dbReference type="ARBA" id="ARBA00022833"/>
    </source>
</evidence>
<dbReference type="GO" id="GO:0034247">
    <property type="term" value="P:snoRNA splicing"/>
    <property type="evidence" value="ECO:0007669"/>
    <property type="project" value="EnsemblFungi"/>
</dbReference>
<evidence type="ECO:0000256" key="9">
    <source>
        <dbReference type="SAM" id="MobiDB-lite"/>
    </source>
</evidence>
<dbReference type="STRING" id="683960.A0A1E3P9I4"/>
<dbReference type="Proteomes" id="UP000094112">
    <property type="component" value="Unassembled WGS sequence"/>
</dbReference>
<organism evidence="12 13">
    <name type="scientific">Wickerhamomyces anomalus (strain ATCC 58044 / CBS 1984 / NCYC 433 / NRRL Y-366-8)</name>
    <name type="common">Yeast</name>
    <name type="synonym">Hansenula anomala</name>
    <dbReference type="NCBI Taxonomy" id="683960"/>
    <lineage>
        <taxon>Eukaryota</taxon>
        <taxon>Fungi</taxon>
        <taxon>Dikarya</taxon>
        <taxon>Ascomycota</taxon>
        <taxon>Saccharomycotina</taxon>
        <taxon>Saccharomycetes</taxon>
        <taxon>Phaffomycetales</taxon>
        <taxon>Wickerhamomycetaceae</taxon>
        <taxon>Wickerhamomyces</taxon>
    </lineage>
</organism>
<dbReference type="InterPro" id="IPR039971">
    <property type="entry name" value="CWC24-like"/>
</dbReference>
<comment type="subcellular location">
    <subcellularLocation>
        <location evidence="8">Nucleus</location>
    </subcellularLocation>
</comment>
<feature type="zinc finger region" description="C3H1-type" evidence="7">
    <location>
        <begin position="143"/>
        <end position="171"/>
    </location>
</feature>
<dbReference type="InterPro" id="IPR001841">
    <property type="entry name" value="Znf_RING"/>
</dbReference>
<comment type="similarity">
    <text evidence="2 8">Belongs to the CWC24 family.</text>
</comment>
<dbReference type="SMART" id="SM00356">
    <property type="entry name" value="ZnF_C3H1"/>
    <property type="match status" value="1"/>
</dbReference>
<comment type="function">
    <text evidence="1 8">Involved in pre-mRNA splicing.</text>
</comment>
<evidence type="ECO:0000256" key="5">
    <source>
        <dbReference type="ARBA" id="ARBA00022771"/>
    </source>
</evidence>
<dbReference type="InterPro" id="IPR036855">
    <property type="entry name" value="Znf_CCCH_sf"/>
</dbReference>
<feature type="region of interest" description="Disordered" evidence="9">
    <location>
        <begin position="1"/>
        <end position="77"/>
    </location>
</feature>